<evidence type="ECO:0008006" key="4">
    <source>
        <dbReference type="Google" id="ProtNLM"/>
    </source>
</evidence>
<dbReference type="RefSeq" id="WP_109901501.1">
    <property type="nucleotide sequence ID" value="NZ_QGLE01000001.1"/>
</dbReference>
<keyword evidence="3" id="KW-1185">Reference proteome</keyword>
<reference evidence="2 3" key="1">
    <citation type="submission" date="2018-05" db="EMBL/GenBank/DDBJ databases">
        <title>Zavarzinia sp. HR-AS.</title>
        <authorList>
            <person name="Lee Y."/>
            <person name="Jeon C.O."/>
        </authorList>
    </citation>
    <scope>NUCLEOTIDE SEQUENCE [LARGE SCALE GENOMIC DNA]</scope>
    <source>
        <strain evidence="2 3">HR-AS</strain>
    </source>
</reference>
<feature type="chain" id="PRO_5016347512" description="DUF3237 domain-containing protein" evidence="1">
    <location>
        <begin position="33"/>
        <end position="162"/>
    </location>
</feature>
<evidence type="ECO:0000313" key="3">
    <source>
        <dbReference type="Proteomes" id="UP000245461"/>
    </source>
</evidence>
<comment type="caution">
    <text evidence="2">The sequence shown here is derived from an EMBL/GenBank/DDBJ whole genome shotgun (WGS) entry which is preliminary data.</text>
</comment>
<dbReference type="AlphaFoldDB" id="A0A317EGN4"/>
<proteinExistence type="predicted"/>
<sequence>MASLSKRIGVKLTALALLAGLAAAVQVQPSRAENQGGRLTFYQPGNPDWPGPKDLYVFDDKAIVINGRSGVMQIEFYGVMKGDDHLTGGGRIYRVLNPSEYANKNMGGETYGCRGQIKWVIIKDVSYQSVWYTEFEMEKIEDYNPESLGLCLGVYYSYHKDY</sequence>
<feature type="signal peptide" evidence="1">
    <location>
        <begin position="1"/>
        <end position="32"/>
    </location>
</feature>
<evidence type="ECO:0000256" key="1">
    <source>
        <dbReference type="SAM" id="SignalP"/>
    </source>
</evidence>
<protein>
    <recommendedName>
        <fullName evidence="4">DUF3237 domain-containing protein</fullName>
    </recommendedName>
</protein>
<evidence type="ECO:0000313" key="2">
    <source>
        <dbReference type="EMBL" id="PWR25474.1"/>
    </source>
</evidence>
<keyword evidence="1" id="KW-0732">Signal</keyword>
<gene>
    <name evidence="2" type="ORF">DKG74_00400</name>
</gene>
<dbReference type="EMBL" id="QGLE01000001">
    <property type="protein sequence ID" value="PWR25474.1"/>
    <property type="molecule type" value="Genomic_DNA"/>
</dbReference>
<organism evidence="2 3">
    <name type="scientific">Zavarzinia aquatilis</name>
    <dbReference type="NCBI Taxonomy" id="2211142"/>
    <lineage>
        <taxon>Bacteria</taxon>
        <taxon>Pseudomonadati</taxon>
        <taxon>Pseudomonadota</taxon>
        <taxon>Alphaproteobacteria</taxon>
        <taxon>Rhodospirillales</taxon>
        <taxon>Zavarziniaceae</taxon>
        <taxon>Zavarzinia</taxon>
    </lineage>
</organism>
<dbReference type="Proteomes" id="UP000245461">
    <property type="component" value="Unassembled WGS sequence"/>
</dbReference>
<accession>A0A317EGN4</accession>
<name>A0A317EGN4_9PROT</name>